<keyword evidence="3" id="KW-0274">FAD</keyword>
<accession>A0A5D3B3M2</accession>
<evidence type="ECO:0000313" key="7">
    <source>
        <dbReference type="Proteomes" id="UP000322245"/>
    </source>
</evidence>
<dbReference type="AlphaFoldDB" id="A0A5D3B3M2"/>
<dbReference type="GO" id="GO:0004174">
    <property type="term" value="F:electron-transferring-flavoprotein dehydrogenase activity"/>
    <property type="evidence" value="ECO:0007669"/>
    <property type="project" value="TreeGrafter"/>
</dbReference>
<gene>
    <name evidence="6" type="ORF">B9479_001650</name>
</gene>
<reference evidence="6 7" key="1">
    <citation type="submission" date="2017-05" db="EMBL/GenBank/DDBJ databases">
        <title>The Genome Sequence of Tsuchiyaea wingfieldii DSM 27421.</title>
        <authorList>
            <person name="Cuomo C."/>
            <person name="Passer A."/>
            <person name="Billmyre B."/>
            <person name="Heitman J."/>
        </authorList>
    </citation>
    <scope>NUCLEOTIDE SEQUENCE [LARGE SCALE GENOMIC DNA]</scope>
    <source>
        <strain evidence="6 7">DSM 27421</strain>
    </source>
</reference>
<evidence type="ECO:0000259" key="5">
    <source>
        <dbReference type="Pfam" id="PF07992"/>
    </source>
</evidence>
<name>A0A5D3B3M2_9TREE</name>
<dbReference type="EMBL" id="NIDF01000011">
    <property type="protein sequence ID" value="TYJ57568.1"/>
    <property type="molecule type" value="Genomic_DNA"/>
</dbReference>
<comment type="caution">
    <text evidence="6">The sequence shown here is derived from an EMBL/GenBank/DDBJ whole genome shotgun (WGS) entry which is preliminary data.</text>
</comment>
<evidence type="ECO:0000313" key="6">
    <source>
        <dbReference type="EMBL" id="TYJ57568.1"/>
    </source>
</evidence>
<dbReference type="PANTHER" id="PTHR43735:SF3">
    <property type="entry name" value="FERROPTOSIS SUPPRESSOR PROTEIN 1"/>
    <property type="match status" value="1"/>
</dbReference>
<dbReference type="SUPFAM" id="SSF51905">
    <property type="entry name" value="FAD/NAD(P)-binding domain"/>
    <property type="match status" value="1"/>
</dbReference>
<protein>
    <recommendedName>
        <fullName evidence="5">FAD/NAD(P)-binding domain-containing protein</fullName>
    </recommendedName>
</protein>
<keyword evidence="7" id="KW-1185">Reference proteome</keyword>
<comment type="similarity">
    <text evidence="1">Belongs to the FAD-dependent oxidoreductase family.</text>
</comment>
<dbReference type="InterPro" id="IPR036188">
    <property type="entry name" value="FAD/NAD-bd_sf"/>
</dbReference>
<dbReference type="Proteomes" id="UP000322245">
    <property type="component" value="Unassembled WGS sequence"/>
</dbReference>
<organism evidence="6 7">
    <name type="scientific">Cryptococcus floricola</name>
    <dbReference type="NCBI Taxonomy" id="2591691"/>
    <lineage>
        <taxon>Eukaryota</taxon>
        <taxon>Fungi</taxon>
        <taxon>Dikarya</taxon>
        <taxon>Basidiomycota</taxon>
        <taxon>Agaricomycotina</taxon>
        <taxon>Tremellomycetes</taxon>
        <taxon>Tremellales</taxon>
        <taxon>Cryptococcaceae</taxon>
        <taxon>Cryptococcus</taxon>
    </lineage>
</organism>
<dbReference type="GO" id="GO:0005737">
    <property type="term" value="C:cytoplasm"/>
    <property type="evidence" value="ECO:0007669"/>
    <property type="project" value="TreeGrafter"/>
</dbReference>
<dbReference type="Gene3D" id="3.50.50.100">
    <property type="match status" value="1"/>
</dbReference>
<evidence type="ECO:0000256" key="1">
    <source>
        <dbReference type="ARBA" id="ARBA00006442"/>
    </source>
</evidence>
<feature type="domain" description="FAD/NAD(P)-binding" evidence="5">
    <location>
        <begin position="9"/>
        <end position="334"/>
    </location>
</feature>
<dbReference type="PANTHER" id="PTHR43735">
    <property type="entry name" value="APOPTOSIS-INDUCING FACTOR 1"/>
    <property type="match status" value="1"/>
</dbReference>
<sequence length="433" mass="47017">MSAENEYKNIVIIGASIAGHTLANDLYPYLSSEYRILLVDARDFAFWPIAAIRAATDPGWENKLTVPLTDDRVFPAGSQHRVIVPNKLVECKETSVVLEHPFEGSGEIPFWRCVIATGARQQVPLVPDLSSTEEEYKQLLRQYQRDVKEAKDVVIIGGGAVGTEFAGDIRCINDKANITIVHPRSGLLDPTPLNPIPASTTTIPTYSSPPVDPRLSENLEALCRKLNIELILEDRVVIPKDGKVVGAGKWEGKYGKQEGVKVVGLESGKQVKADWVIMAAGTKPNSWMVANKDEGALDGKLIRVDEYLKVTSTNENSIFNGQYYAIGDVCSAPGFKAARGAGLGGSNAAVNLIAEITNKSRTKFSPGIIALGIPVGHYEATGMATLPWIGNVMLGGAVIRMLRGDAMLIPKLFVTIFKGPNKVHIEFDDVLRK</sequence>
<keyword evidence="2" id="KW-0285">Flavoprotein</keyword>
<evidence type="ECO:0000256" key="3">
    <source>
        <dbReference type="ARBA" id="ARBA00022827"/>
    </source>
</evidence>
<dbReference type="PRINTS" id="PR00368">
    <property type="entry name" value="FADPNR"/>
</dbReference>
<dbReference type="InterPro" id="IPR023753">
    <property type="entry name" value="FAD/NAD-binding_dom"/>
</dbReference>
<evidence type="ECO:0000256" key="2">
    <source>
        <dbReference type="ARBA" id="ARBA00022630"/>
    </source>
</evidence>
<proteinExistence type="inferred from homology"/>
<dbReference type="Pfam" id="PF07992">
    <property type="entry name" value="Pyr_redox_2"/>
    <property type="match status" value="1"/>
</dbReference>
<evidence type="ECO:0000256" key="4">
    <source>
        <dbReference type="ARBA" id="ARBA00023002"/>
    </source>
</evidence>
<keyword evidence="4" id="KW-0560">Oxidoreductase</keyword>
<dbReference type="GO" id="GO:0050660">
    <property type="term" value="F:flavin adenine dinucleotide binding"/>
    <property type="evidence" value="ECO:0007669"/>
    <property type="project" value="TreeGrafter"/>
</dbReference>